<keyword evidence="1" id="KW-0732">Signal</keyword>
<proteinExistence type="predicted"/>
<dbReference type="AlphaFoldDB" id="A0ABD5MB23"/>
<evidence type="ECO:0000256" key="1">
    <source>
        <dbReference type="ARBA" id="ARBA00022729"/>
    </source>
</evidence>
<feature type="region of interest" description="Disordered" evidence="2">
    <location>
        <begin position="21"/>
        <end position="48"/>
    </location>
</feature>
<dbReference type="PANTHER" id="PTHR30006">
    <property type="entry name" value="THIAMINE-BINDING PERIPLASMIC PROTEIN-RELATED"/>
    <property type="match status" value="1"/>
</dbReference>
<accession>A0ABD5MB23</accession>
<dbReference type="RefSeq" id="WP_372386839.1">
    <property type="nucleotide sequence ID" value="NZ_JBGNYA010000001.1"/>
</dbReference>
<evidence type="ECO:0000313" key="4">
    <source>
        <dbReference type="Proteomes" id="UP001570511"/>
    </source>
</evidence>
<evidence type="ECO:0000256" key="2">
    <source>
        <dbReference type="SAM" id="MobiDB-lite"/>
    </source>
</evidence>
<feature type="compositionally biased region" description="Low complexity" evidence="2">
    <location>
        <begin position="28"/>
        <end position="45"/>
    </location>
</feature>
<keyword evidence="4" id="KW-1185">Reference proteome</keyword>
<reference evidence="3 4" key="1">
    <citation type="submission" date="2024-08" db="EMBL/GenBank/DDBJ databases">
        <title>Halobellus sp. MBLA0158 whole genome sequence.</title>
        <authorList>
            <person name="Hwang C.Y."/>
            <person name="Cho E.-S."/>
            <person name="Seo M.-J."/>
        </authorList>
    </citation>
    <scope>NUCLEOTIDE SEQUENCE [LARGE SCALE GENOMIC DNA]</scope>
    <source>
        <strain evidence="3 4">MBLA0158</strain>
    </source>
</reference>
<dbReference type="Pfam" id="PF13416">
    <property type="entry name" value="SBP_bac_8"/>
    <property type="match status" value="1"/>
</dbReference>
<dbReference type="NCBIfam" id="TIGR01254">
    <property type="entry name" value="sfuA"/>
    <property type="match status" value="1"/>
</dbReference>
<evidence type="ECO:0000313" key="3">
    <source>
        <dbReference type="EMBL" id="MFA1609794.1"/>
    </source>
</evidence>
<gene>
    <name evidence="3" type="ORF">OS889_02065</name>
</gene>
<dbReference type="InterPro" id="IPR005948">
    <property type="entry name" value="ThiB-like"/>
</dbReference>
<dbReference type="EMBL" id="JBGNYA010000001">
    <property type="protein sequence ID" value="MFA1609794.1"/>
    <property type="molecule type" value="Genomic_DNA"/>
</dbReference>
<sequence length="374" mass="40773">MRRRTFLRAVGAGGVAGLAGCTGGDGGSTETSGGETETATGTATGTAGGTPELVVATYGAFVDAPSTSPGPWIKEAFESEFDATLTFATPDSEINYFIERALRDVEIEADAYVGLNVDMLIRIDERLDDGLFTAVDDVDGQGDVKDGLNFDPQGRIVPYDTSYVSLVYNETMDGGEFAAPETFDGLLESAYEGDLLVQNPAASSTGKSFLLHTIKAKGEDGYLDYWQRLQDNGARVLSDWSTSYNAYLEEEAPMVVSYSTDQVYANREGQDLAKHRIRFLNDQGYAYPEGMSVFRDADDPDLARRFLEFMLRPDVQGEIAQRNVAFPATTTAELPGDFAEYAQAPPEAVTFTYDALRDNVSEWTSAWERQFASN</sequence>
<name>A0ABD5MB23_9EURY</name>
<dbReference type="Gene3D" id="3.40.190.10">
    <property type="entry name" value="Periplasmic binding protein-like II"/>
    <property type="match status" value="2"/>
</dbReference>
<comment type="caution">
    <text evidence="3">The sequence shown here is derived from an EMBL/GenBank/DDBJ whole genome shotgun (WGS) entry which is preliminary data.</text>
</comment>
<dbReference type="PANTHER" id="PTHR30006:SF2">
    <property type="entry name" value="ABC TRANSPORTER SUBSTRATE-BINDING PROTEIN"/>
    <property type="match status" value="1"/>
</dbReference>
<dbReference type="SUPFAM" id="SSF53850">
    <property type="entry name" value="Periplasmic binding protein-like II"/>
    <property type="match status" value="1"/>
</dbReference>
<protein>
    <submittedName>
        <fullName evidence="3">Thiamine ABC transporter substrate binding subunit</fullName>
    </submittedName>
</protein>
<organism evidence="3 4">
    <name type="scientific">Halobellus rubicundus</name>
    <dbReference type="NCBI Taxonomy" id="2996466"/>
    <lineage>
        <taxon>Archaea</taxon>
        <taxon>Methanobacteriati</taxon>
        <taxon>Methanobacteriota</taxon>
        <taxon>Stenosarchaea group</taxon>
        <taxon>Halobacteria</taxon>
        <taxon>Halobacteriales</taxon>
        <taxon>Haloferacaceae</taxon>
        <taxon>Halobellus</taxon>
    </lineage>
</organism>
<dbReference type="Proteomes" id="UP001570511">
    <property type="component" value="Unassembled WGS sequence"/>
</dbReference>
<dbReference type="InterPro" id="IPR006059">
    <property type="entry name" value="SBP"/>
</dbReference>
<dbReference type="PROSITE" id="PS51257">
    <property type="entry name" value="PROKAR_LIPOPROTEIN"/>
    <property type="match status" value="1"/>
</dbReference>